<feature type="transmembrane region" description="Helical" evidence="1">
    <location>
        <begin position="60"/>
        <end position="81"/>
    </location>
</feature>
<feature type="transmembrane region" description="Helical" evidence="1">
    <location>
        <begin position="13"/>
        <end position="39"/>
    </location>
</feature>
<keyword evidence="3" id="KW-1185">Reference proteome</keyword>
<evidence type="ECO:0008006" key="4">
    <source>
        <dbReference type="Google" id="ProtNLM"/>
    </source>
</evidence>
<sequence length="183" mass="19115">MALITVCAPGTEFLLVFVLALFMFLLGVSVGAVVPLRMLGMMTQSSEPRMTAPTSVKVTVAMLGIEVLGVAAALIMSIVNLNQPGPLNMAGRIFMLVLIAAAGAGLLVTAVQHYLGKAFTRAIIVVWQLFQIIIGAQALAAGGELFGVGIWMGIAMVVTAGVALVMVFAPATRLYLSIDDVPR</sequence>
<dbReference type="EMBL" id="QFWG01000001">
    <property type="protein sequence ID" value="PWI28545.1"/>
    <property type="molecule type" value="Genomic_DNA"/>
</dbReference>
<evidence type="ECO:0000313" key="3">
    <source>
        <dbReference type="Proteomes" id="UP000245514"/>
    </source>
</evidence>
<keyword evidence="1" id="KW-0812">Transmembrane</keyword>
<protein>
    <recommendedName>
        <fullName evidence="4">Integral membrane protein</fullName>
    </recommendedName>
</protein>
<comment type="caution">
    <text evidence="2">The sequence shown here is derived from an EMBL/GenBank/DDBJ whole genome shotgun (WGS) entry which is preliminary data.</text>
</comment>
<feature type="transmembrane region" description="Helical" evidence="1">
    <location>
        <begin position="122"/>
        <end position="142"/>
    </location>
</feature>
<proteinExistence type="predicted"/>
<organism evidence="2 3">
    <name type="scientific">Pseudoglutamicibacter cumminsii</name>
    <dbReference type="NCBI Taxonomy" id="156979"/>
    <lineage>
        <taxon>Bacteria</taxon>
        <taxon>Bacillati</taxon>
        <taxon>Actinomycetota</taxon>
        <taxon>Actinomycetes</taxon>
        <taxon>Micrococcales</taxon>
        <taxon>Micrococcaceae</taxon>
        <taxon>Pseudoglutamicibacter</taxon>
    </lineage>
</organism>
<feature type="transmembrane region" description="Helical" evidence="1">
    <location>
        <begin position="93"/>
        <end position="115"/>
    </location>
</feature>
<reference evidence="2 3" key="1">
    <citation type="submission" date="2018-05" db="EMBL/GenBank/DDBJ databases">
        <title>Draft Genome Sequence of Arthrobacter cumminsii IME1328, Isolated from a Patient Who Suffered from Foot Ulcers in China.</title>
        <authorList>
            <person name="Li M."/>
            <person name="Jiang Z."/>
            <person name="Sun Q."/>
            <person name="Tong Y."/>
        </authorList>
    </citation>
    <scope>NUCLEOTIDE SEQUENCE [LARGE SCALE GENOMIC DNA]</scope>
    <source>
        <strain evidence="2 3">IME1328</strain>
    </source>
</reference>
<name>A0ABX5L9Z7_9MICC</name>
<dbReference type="Proteomes" id="UP000245514">
    <property type="component" value="Unassembled WGS sequence"/>
</dbReference>
<evidence type="ECO:0000256" key="1">
    <source>
        <dbReference type="SAM" id="Phobius"/>
    </source>
</evidence>
<keyword evidence="1" id="KW-0472">Membrane</keyword>
<accession>A0ABX5L9Z7</accession>
<gene>
    <name evidence="2" type="ORF">CAY35_00245</name>
</gene>
<evidence type="ECO:0000313" key="2">
    <source>
        <dbReference type="EMBL" id="PWI28545.1"/>
    </source>
</evidence>
<feature type="transmembrane region" description="Helical" evidence="1">
    <location>
        <begin position="148"/>
        <end position="169"/>
    </location>
</feature>
<keyword evidence="1" id="KW-1133">Transmembrane helix</keyword>